<dbReference type="InterPro" id="IPR036318">
    <property type="entry name" value="FAD-bd_PCMH-like_sf"/>
</dbReference>
<dbReference type="InterPro" id="IPR016169">
    <property type="entry name" value="FAD-bd_PCMH_sub2"/>
</dbReference>
<evidence type="ECO:0000256" key="4">
    <source>
        <dbReference type="ARBA" id="ARBA00022827"/>
    </source>
</evidence>
<evidence type="ECO:0000259" key="6">
    <source>
        <dbReference type="PROSITE" id="PS51387"/>
    </source>
</evidence>
<feature type="domain" description="FAD-binding PCMH-type" evidence="6">
    <location>
        <begin position="33"/>
        <end position="205"/>
    </location>
</feature>
<dbReference type="Gene3D" id="3.30.43.10">
    <property type="entry name" value="Uridine Diphospho-n-acetylenolpyruvylglucosamine Reductase, domain 2"/>
    <property type="match status" value="1"/>
</dbReference>
<dbReference type="InterPro" id="IPR006094">
    <property type="entry name" value="Oxid_FAD_bind_N"/>
</dbReference>
<dbReference type="InterPro" id="IPR016166">
    <property type="entry name" value="FAD-bd_PCMH"/>
</dbReference>
<dbReference type="PANTHER" id="PTHR42973">
    <property type="entry name" value="BINDING OXIDOREDUCTASE, PUTATIVE (AFU_ORTHOLOGUE AFUA_1G17690)-RELATED"/>
    <property type="match status" value="1"/>
</dbReference>
<dbReference type="SUPFAM" id="SSF56176">
    <property type="entry name" value="FAD-binding/transporter-associated domain-like"/>
    <property type="match status" value="1"/>
</dbReference>
<protein>
    <recommendedName>
        <fullName evidence="6">FAD-binding PCMH-type domain-containing protein</fullName>
    </recommendedName>
</protein>
<evidence type="ECO:0000256" key="5">
    <source>
        <dbReference type="ARBA" id="ARBA00023002"/>
    </source>
</evidence>
<dbReference type="Gene3D" id="3.40.462.20">
    <property type="match status" value="1"/>
</dbReference>
<comment type="cofactor">
    <cofactor evidence="1">
        <name>FAD</name>
        <dbReference type="ChEBI" id="CHEBI:57692"/>
    </cofactor>
</comment>
<comment type="caution">
    <text evidence="7">The sequence shown here is derived from an EMBL/GenBank/DDBJ whole genome shotgun (WGS) entry which is preliminary data.</text>
</comment>
<dbReference type="EMBL" id="JAEVFJ010000010">
    <property type="protein sequence ID" value="KAH8102185.1"/>
    <property type="molecule type" value="Genomic_DNA"/>
</dbReference>
<keyword evidence="8" id="KW-1185">Reference proteome</keyword>
<dbReference type="AlphaFoldDB" id="A0A8K0UQM9"/>
<keyword evidence="5" id="KW-0560">Oxidoreductase</keyword>
<dbReference type="Proteomes" id="UP000813824">
    <property type="component" value="Unassembled WGS sequence"/>
</dbReference>
<dbReference type="Pfam" id="PF01565">
    <property type="entry name" value="FAD_binding_4"/>
    <property type="match status" value="1"/>
</dbReference>
<evidence type="ECO:0000256" key="1">
    <source>
        <dbReference type="ARBA" id="ARBA00001974"/>
    </source>
</evidence>
<sequence length="462" mass="49785">MTFIPSLSETFKGELVTPADAGYTEAIARWARNAVRKAKIVAFVKDAEDVSVALKYAKASRLSVAIRGGGHNAAAASSCTDGLVIDLSRYLNKVTVDADKKLAYVGGGSLWKTVDEECMKHGLATVGGTVNHTGVGGLTVGGGYGFLTGLHGLAIDNLAAATVVVADGSILKASATENPDLFYGIRGGGSNFGVVTEFVFRLHPHPRTIFAGVIVFTPDKLEAIAAVMDAWWANAKPQEAIFIIFGRPPPTGHPMILASLVYHGPEAEARANFKPLLDLGPVMDTAKEIPYETLNGMQNDFARHGANYYMKGTLLSKVPSQDLTRSTFNRVIEISKFGELDVMMAFEYVSQTKVNSVSPDETPFRRDSPGNGIIWVTWHEDGDEKQAQGKEAAHILAKLTPEGEAYGNYAGQDSDGLVNDGALPADKVKKFFAKAYPKLQLLKKKYDPDVIFDKWYPIVPAA</sequence>
<comment type="similarity">
    <text evidence="2">Belongs to the oxygen-dependent FAD-linked oxidoreductase family.</text>
</comment>
<organism evidence="7 8">
    <name type="scientific">Cristinia sonorae</name>
    <dbReference type="NCBI Taxonomy" id="1940300"/>
    <lineage>
        <taxon>Eukaryota</taxon>
        <taxon>Fungi</taxon>
        <taxon>Dikarya</taxon>
        <taxon>Basidiomycota</taxon>
        <taxon>Agaricomycotina</taxon>
        <taxon>Agaricomycetes</taxon>
        <taxon>Agaricomycetidae</taxon>
        <taxon>Agaricales</taxon>
        <taxon>Pleurotineae</taxon>
        <taxon>Stephanosporaceae</taxon>
        <taxon>Cristinia</taxon>
    </lineage>
</organism>
<dbReference type="OrthoDB" id="415825at2759"/>
<dbReference type="InterPro" id="IPR050416">
    <property type="entry name" value="FAD-linked_Oxidoreductase"/>
</dbReference>
<name>A0A8K0UQM9_9AGAR</name>
<keyword evidence="3" id="KW-0285">Flavoprotein</keyword>
<evidence type="ECO:0000256" key="3">
    <source>
        <dbReference type="ARBA" id="ARBA00022630"/>
    </source>
</evidence>
<evidence type="ECO:0000256" key="2">
    <source>
        <dbReference type="ARBA" id="ARBA00005466"/>
    </source>
</evidence>
<dbReference type="PROSITE" id="PS51387">
    <property type="entry name" value="FAD_PCMH"/>
    <property type="match status" value="1"/>
</dbReference>
<reference evidence="7" key="1">
    <citation type="journal article" date="2021" name="New Phytol.">
        <title>Evolutionary innovations through gain and loss of genes in the ectomycorrhizal Boletales.</title>
        <authorList>
            <person name="Wu G."/>
            <person name="Miyauchi S."/>
            <person name="Morin E."/>
            <person name="Kuo A."/>
            <person name="Drula E."/>
            <person name="Varga T."/>
            <person name="Kohler A."/>
            <person name="Feng B."/>
            <person name="Cao Y."/>
            <person name="Lipzen A."/>
            <person name="Daum C."/>
            <person name="Hundley H."/>
            <person name="Pangilinan J."/>
            <person name="Johnson J."/>
            <person name="Barry K."/>
            <person name="LaButti K."/>
            <person name="Ng V."/>
            <person name="Ahrendt S."/>
            <person name="Min B."/>
            <person name="Choi I.G."/>
            <person name="Park H."/>
            <person name="Plett J.M."/>
            <person name="Magnuson J."/>
            <person name="Spatafora J.W."/>
            <person name="Nagy L.G."/>
            <person name="Henrissat B."/>
            <person name="Grigoriev I.V."/>
            <person name="Yang Z.L."/>
            <person name="Xu J."/>
            <person name="Martin F.M."/>
        </authorList>
    </citation>
    <scope>NUCLEOTIDE SEQUENCE</scope>
    <source>
        <strain evidence="7">KKN 215</strain>
    </source>
</reference>
<dbReference type="PANTHER" id="PTHR42973:SF39">
    <property type="entry name" value="FAD-BINDING PCMH-TYPE DOMAIN-CONTAINING PROTEIN"/>
    <property type="match status" value="1"/>
</dbReference>
<dbReference type="Gene3D" id="3.30.465.10">
    <property type="match status" value="1"/>
</dbReference>
<evidence type="ECO:0000313" key="8">
    <source>
        <dbReference type="Proteomes" id="UP000813824"/>
    </source>
</evidence>
<proteinExistence type="inferred from homology"/>
<accession>A0A8K0UQM9</accession>
<dbReference type="GO" id="GO:0071949">
    <property type="term" value="F:FAD binding"/>
    <property type="evidence" value="ECO:0007669"/>
    <property type="project" value="InterPro"/>
</dbReference>
<keyword evidence="4" id="KW-0274">FAD</keyword>
<dbReference type="GO" id="GO:0016491">
    <property type="term" value="F:oxidoreductase activity"/>
    <property type="evidence" value="ECO:0007669"/>
    <property type="project" value="UniProtKB-KW"/>
</dbReference>
<gene>
    <name evidence="7" type="ORF">BXZ70DRAFT_58556</name>
</gene>
<dbReference type="InterPro" id="IPR016167">
    <property type="entry name" value="FAD-bd_PCMH_sub1"/>
</dbReference>
<evidence type="ECO:0000313" key="7">
    <source>
        <dbReference type="EMBL" id="KAH8102185.1"/>
    </source>
</evidence>